<dbReference type="Gene3D" id="3.90.1170.50">
    <property type="entry name" value="Aldehyde oxidase/xanthine dehydrogenase, a/b hammerhead"/>
    <property type="match status" value="1"/>
</dbReference>
<keyword evidence="1" id="KW-0500">Molybdenum</keyword>
<dbReference type="InterPro" id="IPR008274">
    <property type="entry name" value="AldOxase/xan_DH_MoCoBD1"/>
</dbReference>
<evidence type="ECO:0000259" key="3">
    <source>
        <dbReference type="SMART" id="SM01008"/>
    </source>
</evidence>
<reference evidence="4 5" key="1">
    <citation type="submission" date="2014-02" db="EMBL/GenBank/DDBJ databases">
        <title>The small core and large imbalanced accessory genome model reveals a collaborative survival strategy of Sorangium cellulosum strains in nature.</title>
        <authorList>
            <person name="Han K."/>
            <person name="Peng R."/>
            <person name="Blom J."/>
            <person name="Li Y.-Z."/>
        </authorList>
    </citation>
    <scope>NUCLEOTIDE SEQUENCE [LARGE SCALE GENOMIC DNA]</scope>
    <source>
        <strain evidence="4 5">So0011-07</strain>
    </source>
</reference>
<organism evidence="4 5">
    <name type="scientific">Sorangium cellulosum</name>
    <name type="common">Polyangium cellulosum</name>
    <dbReference type="NCBI Taxonomy" id="56"/>
    <lineage>
        <taxon>Bacteria</taxon>
        <taxon>Pseudomonadati</taxon>
        <taxon>Myxococcota</taxon>
        <taxon>Polyangia</taxon>
        <taxon>Polyangiales</taxon>
        <taxon>Polyangiaceae</taxon>
        <taxon>Sorangium</taxon>
    </lineage>
</organism>
<dbReference type="AlphaFoldDB" id="A0A150QT26"/>
<accession>A0A150QT26</accession>
<dbReference type="InterPro" id="IPR016208">
    <property type="entry name" value="Ald_Oxase/xanthine_DH-like"/>
</dbReference>
<evidence type="ECO:0000313" key="5">
    <source>
        <dbReference type="Proteomes" id="UP000075635"/>
    </source>
</evidence>
<proteinExistence type="predicted"/>
<dbReference type="SMART" id="SM01008">
    <property type="entry name" value="Ald_Xan_dh_C"/>
    <property type="match status" value="1"/>
</dbReference>
<dbReference type="EMBL" id="JEMB01003541">
    <property type="protein sequence ID" value="KYF71175.1"/>
    <property type="molecule type" value="Genomic_DNA"/>
</dbReference>
<dbReference type="Proteomes" id="UP000075635">
    <property type="component" value="Unassembled WGS sequence"/>
</dbReference>
<feature type="domain" description="Aldehyde oxidase/xanthine dehydrogenase a/b hammerhead" evidence="3">
    <location>
        <begin position="4"/>
        <end position="117"/>
    </location>
</feature>
<dbReference type="SUPFAM" id="SSF54665">
    <property type="entry name" value="CO dehydrogenase molybdoprotein N-domain-like"/>
    <property type="match status" value="1"/>
</dbReference>
<gene>
    <name evidence="4" type="ORF">BE17_22885</name>
</gene>
<evidence type="ECO:0000256" key="2">
    <source>
        <dbReference type="ARBA" id="ARBA00023002"/>
    </source>
</evidence>
<dbReference type="InterPro" id="IPR046867">
    <property type="entry name" value="AldOxase/xan_DH_MoCoBD2"/>
</dbReference>
<protein>
    <recommendedName>
        <fullName evidence="3">Aldehyde oxidase/xanthine dehydrogenase a/b hammerhead domain-containing protein</fullName>
    </recommendedName>
</protein>
<dbReference type="GO" id="GO:0016491">
    <property type="term" value="F:oxidoreductase activity"/>
    <property type="evidence" value="ECO:0007669"/>
    <property type="project" value="UniProtKB-KW"/>
</dbReference>
<name>A0A150QT26_SORCE</name>
<dbReference type="InterPro" id="IPR036856">
    <property type="entry name" value="Ald_Oxase/Xan_DH_a/b_sf"/>
</dbReference>
<evidence type="ECO:0000256" key="1">
    <source>
        <dbReference type="ARBA" id="ARBA00022505"/>
    </source>
</evidence>
<dbReference type="Gene3D" id="3.30.365.10">
    <property type="entry name" value="Aldehyde oxidase/xanthine dehydrogenase, molybdopterin binding domain"/>
    <property type="match status" value="4"/>
</dbReference>
<dbReference type="Pfam" id="PF02738">
    <property type="entry name" value="MoCoBD_1"/>
    <property type="match status" value="1"/>
</dbReference>
<dbReference type="InterPro" id="IPR000674">
    <property type="entry name" value="Ald_Oxase/Xan_DH_a/b"/>
</dbReference>
<dbReference type="InterPro" id="IPR037165">
    <property type="entry name" value="AldOxase/xan_DH_Mopterin-bd_sf"/>
</dbReference>
<dbReference type="Pfam" id="PF01315">
    <property type="entry name" value="Ald_Xan_dh_C"/>
    <property type="match status" value="1"/>
</dbReference>
<evidence type="ECO:0000313" key="4">
    <source>
        <dbReference type="EMBL" id="KYF71175.1"/>
    </source>
</evidence>
<dbReference type="SUPFAM" id="SSF56003">
    <property type="entry name" value="Molybdenum cofactor-binding domain"/>
    <property type="match status" value="1"/>
</dbReference>
<keyword evidence="2" id="KW-0560">Oxidoreductase</keyword>
<dbReference type="PANTHER" id="PTHR11908">
    <property type="entry name" value="XANTHINE DEHYDROGENASE"/>
    <property type="match status" value="1"/>
</dbReference>
<sequence length="752" mass="79931">MKVTGGARYAAETRFPATAHAALVGSTIPNGRVVRLDVAAAERAPGVLLVLTHENRGPLGEMPTSADWTGMTPERRPPLEDARIHRYGQYVAMVVADTPEQARYAASLVQVAYERAPFAVAMEQALETADVPRQVFGEELQVQRGASLAGALAAAEVRLDVTYATPNEHPCALEPHASVASWDGDTLTVYNATQWVRGDRAVLAAALGLPQEKVRVLAPFVGGMFGSKVATGWHTVLAALAALRLKRPVRAVLTRAQVLTNVGHRTETVQRFELGATRGGTLLALRHHTRVHTAADERLDGEGFLEPTSCTSRLLYACPSYEATYDCVRLNVMAPGWMRAPGEAPCMWALESAMDELALVLRMDPVELRRRNHTDIDPHRGAPFSSKHLLACYERGAERFGWAQRTPEPGSMRDGDALVGWGMATATHPAWLMGATARVRLERRGTGVRAVVSTAGVDVGTGMYTMMALVAAEGLGLPLAQVTAELGDTRLAPCPPAGGSNLTASTAPAILDACAALRREILALAAATPSGLSGAADQAGELPCAEGSLPRRPPLAIHIDYAELLARIGRDSLEAEGKTAPRSLHDDRFTFQSFGAHFVEVRVHPDIGRIRVSRVVSVFDVGRVLNAKATRSQLIGGIVFGIGQALLEELAYDGAHGQPINADLAGYLVPVHADVPDIDVSWLDEPDLVFNAIGCRGAGEIGITGVAAAIANAVHHATGVRVRGLPITPEKLLWAPADRQPAPGASRPQGAG</sequence>
<dbReference type="PANTHER" id="PTHR11908:SF132">
    <property type="entry name" value="ALDEHYDE OXIDASE 1-RELATED"/>
    <property type="match status" value="1"/>
</dbReference>
<comment type="caution">
    <text evidence="4">The sequence shown here is derived from an EMBL/GenBank/DDBJ whole genome shotgun (WGS) entry which is preliminary data.</text>
</comment>
<dbReference type="GO" id="GO:0005506">
    <property type="term" value="F:iron ion binding"/>
    <property type="evidence" value="ECO:0007669"/>
    <property type="project" value="InterPro"/>
</dbReference>
<dbReference type="Pfam" id="PF20256">
    <property type="entry name" value="MoCoBD_2"/>
    <property type="match status" value="1"/>
</dbReference>